<proteinExistence type="predicted"/>
<gene>
    <name evidence="3" type="ORF">O9570_07935</name>
</gene>
<evidence type="ECO:0000313" key="4">
    <source>
        <dbReference type="Proteomes" id="UP001141992"/>
    </source>
</evidence>
<dbReference type="InterPro" id="IPR003819">
    <property type="entry name" value="TauD/TfdA-like"/>
</dbReference>
<comment type="caution">
    <text evidence="3">The sequence shown here is derived from an EMBL/GenBank/DDBJ whole genome shotgun (WGS) entry which is preliminary data.</text>
</comment>
<evidence type="ECO:0000256" key="1">
    <source>
        <dbReference type="ARBA" id="ARBA00023002"/>
    </source>
</evidence>
<dbReference type="AlphaFoldDB" id="A0A9X3KX02"/>
<organism evidence="3 4">
    <name type="scientific">Alcaligenes xylosoxydans xylosoxydans</name>
    <name type="common">Achromobacter xylosoxidans</name>
    <dbReference type="NCBI Taxonomy" id="85698"/>
    <lineage>
        <taxon>Bacteria</taxon>
        <taxon>Pseudomonadati</taxon>
        <taxon>Pseudomonadota</taxon>
        <taxon>Betaproteobacteria</taxon>
        <taxon>Burkholderiales</taxon>
        <taxon>Alcaligenaceae</taxon>
        <taxon>Achromobacter</taxon>
    </lineage>
</organism>
<dbReference type="GeneID" id="75278625"/>
<keyword evidence="3" id="KW-0223">Dioxygenase</keyword>
<keyword evidence="1" id="KW-0560">Oxidoreductase</keyword>
<name>A0A9X3KX02_ALCXX</name>
<evidence type="ECO:0000313" key="3">
    <source>
        <dbReference type="EMBL" id="MCZ8401369.1"/>
    </source>
</evidence>
<sequence>MDASTLVPTDLYEEALAEPFLFRTGAQSFYATIKVKGAPFVRFDPGCMHGTTARAKALMQQLLNRTLAPTHVHQWTPGAVLVIDNWKMLHRRADATAYINRTLYRVSVMGGAT</sequence>
<dbReference type="Proteomes" id="UP001141992">
    <property type="component" value="Unassembled WGS sequence"/>
</dbReference>
<dbReference type="Pfam" id="PF02668">
    <property type="entry name" value="TauD"/>
    <property type="match status" value="1"/>
</dbReference>
<dbReference type="GO" id="GO:0016706">
    <property type="term" value="F:2-oxoglutarate-dependent dioxygenase activity"/>
    <property type="evidence" value="ECO:0007669"/>
    <property type="project" value="UniProtKB-ARBA"/>
</dbReference>
<dbReference type="RefSeq" id="WP_159070651.1">
    <property type="nucleotide sequence ID" value="NZ_CP066291.1"/>
</dbReference>
<evidence type="ECO:0000259" key="2">
    <source>
        <dbReference type="Pfam" id="PF02668"/>
    </source>
</evidence>
<accession>A0A9X3KX02</accession>
<dbReference type="SUPFAM" id="SSF51197">
    <property type="entry name" value="Clavaminate synthase-like"/>
    <property type="match status" value="1"/>
</dbReference>
<protein>
    <submittedName>
        <fullName evidence="3">TauD/TfdA family dioxygenase</fullName>
    </submittedName>
</protein>
<dbReference type="Gene3D" id="3.60.130.10">
    <property type="entry name" value="Clavaminate synthase-like"/>
    <property type="match status" value="1"/>
</dbReference>
<dbReference type="InterPro" id="IPR042098">
    <property type="entry name" value="TauD-like_sf"/>
</dbReference>
<reference evidence="3" key="1">
    <citation type="submission" date="2022-12" db="EMBL/GenBank/DDBJ databases">
        <authorList>
            <person name="Voronina O.L."/>
            <person name="Kunda M.S."/>
            <person name="Ryzhova N."/>
            <person name="Aksenova E.I."/>
        </authorList>
    </citation>
    <scope>NUCLEOTIDE SEQUENCE</scope>
    <source>
        <strain evidence="3">SCCH136:Ach223948</strain>
    </source>
</reference>
<dbReference type="EMBL" id="JAPZVI010000004">
    <property type="protein sequence ID" value="MCZ8401369.1"/>
    <property type="molecule type" value="Genomic_DNA"/>
</dbReference>
<feature type="domain" description="TauD/TfdA-like" evidence="2">
    <location>
        <begin position="53"/>
        <end position="106"/>
    </location>
</feature>